<dbReference type="OrthoDB" id="2431548at2759"/>
<dbReference type="InterPro" id="IPR024862">
    <property type="entry name" value="TRPV"/>
</dbReference>
<feature type="transmembrane region" description="Helical" evidence="3">
    <location>
        <begin position="933"/>
        <end position="961"/>
    </location>
</feature>
<keyword evidence="5" id="KW-1185">Reference proteome</keyword>
<feature type="transmembrane region" description="Helical" evidence="3">
    <location>
        <begin position="883"/>
        <end position="901"/>
    </location>
</feature>
<organism evidence="4 5">
    <name type="scientific">Gigaspora margarita</name>
    <dbReference type="NCBI Taxonomy" id="4874"/>
    <lineage>
        <taxon>Eukaryota</taxon>
        <taxon>Fungi</taxon>
        <taxon>Fungi incertae sedis</taxon>
        <taxon>Mucoromycota</taxon>
        <taxon>Glomeromycotina</taxon>
        <taxon>Glomeromycetes</taxon>
        <taxon>Diversisporales</taxon>
        <taxon>Gigasporaceae</taxon>
        <taxon>Gigaspora</taxon>
    </lineage>
</organism>
<dbReference type="GO" id="GO:0005886">
    <property type="term" value="C:plasma membrane"/>
    <property type="evidence" value="ECO:0007669"/>
    <property type="project" value="TreeGrafter"/>
</dbReference>
<evidence type="ECO:0000256" key="1">
    <source>
        <dbReference type="ARBA" id="ARBA00022737"/>
    </source>
</evidence>
<dbReference type="GO" id="GO:0098703">
    <property type="term" value="P:calcium ion import across plasma membrane"/>
    <property type="evidence" value="ECO:0007669"/>
    <property type="project" value="TreeGrafter"/>
</dbReference>
<evidence type="ECO:0000256" key="2">
    <source>
        <dbReference type="SAM" id="MobiDB-lite"/>
    </source>
</evidence>
<reference evidence="4 5" key="1">
    <citation type="journal article" date="2019" name="Environ. Microbiol.">
        <title>At the nexus of three kingdoms: the genome of the mycorrhizal fungus Gigaspora margarita provides insights into plant, endobacterial and fungal interactions.</title>
        <authorList>
            <person name="Venice F."/>
            <person name="Ghignone S."/>
            <person name="Salvioli di Fossalunga A."/>
            <person name="Amselem J."/>
            <person name="Novero M."/>
            <person name="Xianan X."/>
            <person name="Sedzielewska Toro K."/>
            <person name="Morin E."/>
            <person name="Lipzen A."/>
            <person name="Grigoriev I.V."/>
            <person name="Henrissat B."/>
            <person name="Martin F.M."/>
            <person name="Bonfante P."/>
        </authorList>
    </citation>
    <scope>NUCLEOTIDE SEQUENCE [LARGE SCALE GENOMIC DNA]</scope>
    <source>
        <strain evidence="4 5">BEG34</strain>
    </source>
</reference>
<dbReference type="GO" id="GO:0005216">
    <property type="term" value="F:monoatomic ion channel activity"/>
    <property type="evidence" value="ECO:0007669"/>
    <property type="project" value="InterPro"/>
</dbReference>
<keyword evidence="3" id="KW-0812">Transmembrane</keyword>
<dbReference type="PANTHER" id="PTHR10582:SF2">
    <property type="entry name" value="INACTIVE"/>
    <property type="match status" value="1"/>
</dbReference>
<gene>
    <name evidence="4" type="ORF">F8M41_000795</name>
</gene>
<comment type="caution">
    <text evidence="4">The sequence shown here is derived from an EMBL/GenBank/DDBJ whole genome shotgun (WGS) entry which is preliminary data.</text>
</comment>
<sequence>MSEEKTSQASRSKSTEQLIEIEPKPSGPHNGKEITKLLLSPNKKYAVTWSKEDDSVYGWPLDIDGWPLDKDQPIEFDYFINVKDFCKNLDPQLSAVSNDKLVAIESINEFLYRYGIIEIIHLVTNKVIQLETLYLDKPIAEICLSGCKFYNNGGLVVGAQTLNTFTNKTYYEIFIFAPFSSKNLRKLSWKVKNSIACGISGEMKAYFFNDDEKFLIVDSCGSLTQWNLKTLLFEKQYQLEWNEIWALHPLKSDLCSFNKTFTLLAICLQVLDCSETDTFISVYLTENAILLSQYKIKYENDRTLSHLEFISSDDGERLILFYDDYNLEIRDPYHLQHCFTKTIPSLCKELSTLNGETFTKFKTLTDEKIYSIRDGRLYIQELSRKHWIKYLREKLVDQNEIRTLPSKPQIEDILKTILSENEDQNDDDYIRKKMQELYEGSLVKWTVTSGGRVINAQKFDSTKNEWKSLEWKIYPEHLREPGKPARKFVYRCDLLNNEDLLVITSIGLLILSVWQKNEIRLRYYKGFPFKSSFLREKDIKKRMISGYIEKETIYKRNQFFAKKSTIQKLLNELQNHEKCTLPPPDFDAITPYYEDLCMDGRYPFKELLNDYIQNEITMALYGQELLKSFLKNKDHQMMEKLYAECIKINIKSEKDNFIANLKLLEIISFSINDLSVKSPDLLDQFLSHSSFTLSSMEKELAVGRFSTKSHLQNHRKYLQLSNSYYTTKIVTLYENIKAIIFTFLEEKNYRKRPEENPALVLIFPLPKFSSYTKNYNPWKELLFPNSSPFCDYEYSELYKWWNGQALINFKWNTYGKYYFLAIWIFYVTFMCCFLVVVTISNELSQSTQESLLITTIILGVLHLGFELRQFIYSPSSWISDPWNYFDVLAILLPISTSISWLESSEIPLWDATISTLFLEIKFLAFFRMVEITGAYFAMIIGVAQSVFSFLVILGFFVFTFAHSLHILLRPITNFSLSQPSNSNDPNDPWNLVTAYYSISEDRTVSKNATLTEIPNTSTNMFTNLYTAVLAFLAEIELFYMLPYQRRKNNWFPEIIFYRFHIDEFLDIIKKIKNNKWDGINDKPFLSETLLEHTNIKMESEEEKVKDISHIINEKIQDLKNNDEKSIRELKKFFSEEIEKLKTIMSELREEE</sequence>
<feature type="compositionally biased region" description="Polar residues" evidence="2">
    <location>
        <begin position="7"/>
        <end position="17"/>
    </location>
</feature>
<keyword evidence="3" id="KW-0472">Membrane</keyword>
<feature type="region of interest" description="Disordered" evidence="2">
    <location>
        <begin position="1"/>
        <end position="33"/>
    </location>
</feature>
<accession>A0A8H4A8B3</accession>
<feature type="transmembrane region" description="Helical" evidence="3">
    <location>
        <begin position="1024"/>
        <end position="1041"/>
    </location>
</feature>
<evidence type="ECO:0000313" key="5">
    <source>
        <dbReference type="Proteomes" id="UP000439903"/>
    </source>
</evidence>
<dbReference type="PANTHER" id="PTHR10582">
    <property type="entry name" value="TRANSIENT RECEPTOR POTENTIAL ION CHANNEL PROTEIN"/>
    <property type="match status" value="1"/>
</dbReference>
<dbReference type="EMBL" id="WTPW01001063">
    <property type="protein sequence ID" value="KAF0459331.1"/>
    <property type="molecule type" value="Genomic_DNA"/>
</dbReference>
<dbReference type="AlphaFoldDB" id="A0A8H4A8B3"/>
<name>A0A8H4A8B3_GIGMA</name>
<keyword evidence="4" id="KW-0675">Receptor</keyword>
<proteinExistence type="predicted"/>
<feature type="transmembrane region" description="Helical" evidence="3">
    <location>
        <begin position="817"/>
        <end position="839"/>
    </location>
</feature>
<protein>
    <submittedName>
        <fullName evidence="4">Transient receptor potential cation channel subfamily a member 1-like</fullName>
    </submittedName>
</protein>
<keyword evidence="3" id="KW-1133">Transmembrane helix</keyword>
<feature type="transmembrane region" description="Helical" evidence="3">
    <location>
        <begin position="851"/>
        <end position="871"/>
    </location>
</feature>
<evidence type="ECO:0000256" key="3">
    <source>
        <dbReference type="SAM" id="Phobius"/>
    </source>
</evidence>
<evidence type="ECO:0000313" key="4">
    <source>
        <dbReference type="EMBL" id="KAF0459331.1"/>
    </source>
</evidence>
<keyword evidence="1" id="KW-0677">Repeat</keyword>
<dbReference type="Proteomes" id="UP000439903">
    <property type="component" value="Unassembled WGS sequence"/>
</dbReference>